<organism evidence="2 3">
    <name type="scientific">Maliponia aquimaris</name>
    <dbReference type="NCBI Taxonomy" id="1673631"/>
    <lineage>
        <taxon>Bacteria</taxon>
        <taxon>Pseudomonadati</taxon>
        <taxon>Pseudomonadota</taxon>
        <taxon>Alphaproteobacteria</taxon>
        <taxon>Rhodobacterales</taxon>
        <taxon>Paracoccaceae</taxon>
        <taxon>Maliponia</taxon>
    </lineage>
</organism>
<protein>
    <recommendedName>
        <fullName evidence="4">Lysozyme inhibitor LprI N-terminal domain-containing protein</fullName>
    </recommendedName>
</protein>
<evidence type="ECO:0008006" key="4">
    <source>
        <dbReference type="Google" id="ProtNLM"/>
    </source>
</evidence>
<feature type="signal peptide" evidence="1">
    <location>
        <begin position="1"/>
        <end position="22"/>
    </location>
</feature>
<proteinExistence type="predicted"/>
<dbReference type="AlphaFoldDB" id="A0A238KFP8"/>
<accession>A0A238KFP8</accession>
<dbReference type="Proteomes" id="UP000207598">
    <property type="component" value="Unassembled WGS sequence"/>
</dbReference>
<evidence type="ECO:0000313" key="2">
    <source>
        <dbReference type="EMBL" id="SMX41665.1"/>
    </source>
</evidence>
<evidence type="ECO:0000313" key="3">
    <source>
        <dbReference type="Proteomes" id="UP000207598"/>
    </source>
</evidence>
<keyword evidence="1" id="KW-0732">Signal</keyword>
<dbReference type="EMBL" id="FXYF01000006">
    <property type="protein sequence ID" value="SMX41665.1"/>
    <property type="molecule type" value="Genomic_DNA"/>
</dbReference>
<feature type="chain" id="PRO_5012624569" description="Lysozyme inhibitor LprI N-terminal domain-containing protein" evidence="1">
    <location>
        <begin position="23"/>
        <end position="173"/>
    </location>
</feature>
<evidence type="ECO:0000256" key="1">
    <source>
        <dbReference type="SAM" id="SignalP"/>
    </source>
</evidence>
<dbReference type="RefSeq" id="WP_094021266.1">
    <property type="nucleotide sequence ID" value="NZ_FXYF01000006.1"/>
</dbReference>
<gene>
    <name evidence="2" type="ORF">MAA8898_02434</name>
</gene>
<keyword evidence="3" id="KW-1185">Reference proteome</keyword>
<name>A0A238KFP8_9RHOB</name>
<sequence>MIRSLAACAVPLALLLAAPAGAEGRLDITTVNACVATSTELGTSPNGCVDQAHAPCLQVDSETPAVATLCFEETRADWSAAISARMATLSATAPERLAALAGIELKYDLLTALVQCDRMEELAQLREIAAEDTLLQKTRCAATASGLAYVRLLWRLPDPETAPQSPPAQEKDQ</sequence>
<dbReference type="OrthoDB" id="7866682at2"/>
<reference evidence="2 3" key="1">
    <citation type="submission" date="2017-05" db="EMBL/GenBank/DDBJ databases">
        <authorList>
            <person name="Song R."/>
            <person name="Chenine A.L."/>
            <person name="Ruprecht R.M."/>
        </authorList>
    </citation>
    <scope>NUCLEOTIDE SEQUENCE [LARGE SCALE GENOMIC DNA]</scope>
    <source>
        <strain evidence="2 3">CECT 8898</strain>
    </source>
</reference>